<evidence type="ECO:0000256" key="4">
    <source>
        <dbReference type="ARBA" id="ARBA00023136"/>
    </source>
</evidence>
<comment type="caution">
    <text evidence="7">The sequence shown here is derived from an EMBL/GenBank/DDBJ whole genome shotgun (WGS) entry which is preliminary data.</text>
</comment>
<reference evidence="8" key="1">
    <citation type="submission" date="2015-07" db="EMBL/GenBank/DDBJ databases">
        <title>Draft genome sequence of a Pseudoalteromonas rubra strain, OCN096, isolated from Kaneohe Bay, Oahu, Hawaii.</title>
        <authorList>
            <person name="Beurmann S."/>
            <person name="Ushijima B."/>
            <person name="Belcaid M."/>
            <person name="Callahan S.M."/>
            <person name="Aeby G.S."/>
        </authorList>
    </citation>
    <scope>NUCLEOTIDE SEQUENCE [LARGE SCALE GENOMIC DNA]</scope>
    <source>
        <strain evidence="8">OCN096</strain>
    </source>
</reference>
<name>A0A0L0ETQ8_9GAMM</name>
<dbReference type="GO" id="GO:0008610">
    <property type="term" value="P:lipid biosynthetic process"/>
    <property type="evidence" value="ECO:0007669"/>
    <property type="project" value="InterPro"/>
</dbReference>
<evidence type="ECO:0000256" key="3">
    <source>
        <dbReference type="ARBA" id="ARBA00022989"/>
    </source>
</evidence>
<comment type="subcellular location">
    <subcellularLocation>
        <location evidence="1">Membrane</location>
    </subcellularLocation>
</comment>
<dbReference type="GO" id="GO:0016491">
    <property type="term" value="F:oxidoreductase activity"/>
    <property type="evidence" value="ECO:0007669"/>
    <property type="project" value="InterPro"/>
</dbReference>
<feature type="transmembrane region" description="Helical" evidence="5">
    <location>
        <begin position="73"/>
        <end position="91"/>
    </location>
</feature>
<dbReference type="GO" id="GO:0005506">
    <property type="term" value="F:iron ion binding"/>
    <property type="evidence" value="ECO:0007669"/>
    <property type="project" value="InterPro"/>
</dbReference>
<evidence type="ECO:0000256" key="2">
    <source>
        <dbReference type="ARBA" id="ARBA00022692"/>
    </source>
</evidence>
<evidence type="ECO:0000259" key="6">
    <source>
        <dbReference type="Pfam" id="PF04116"/>
    </source>
</evidence>
<evidence type="ECO:0000313" key="8">
    <source>
        <dbReference type="Proteomes" id="UP000036850"/>
    </source>
</evidence>
<dbReference type="GO" id="GO:0016020">
    <property type="term" value="C:membrane"/>
    <property type="evidence" value="ECO:0007669"/>
    <property type="project" value="UniProtKB-SubCell"/>
</dbReference>
<keyword evidence="3 5" id="KW-1133">Transmembrane helix</keyword>
<dbReference type="EMBL" id="LFZX01000048">
    <property type="protein sequence ID" value="KNC67799.1"/>
    <property type="molecule type" value="Genomic_DNA"/>
</dbReference>
<feature type="transmembrane region" description="Helical" evidence="5">
    <location>
        <begin position="6"/>
        <end position="23"/>
    </location>
</feature>
<dbReference type="AlphaFoldDB" id="A0A0L0ETQ8"/>
<evidence type="ECO:0000256" key="5">
    <source>
        <dbReference type="SAM" id="Phobius"/>
    </source>
</evidence>
<evidence type="ECO:0000313" key="7">
    <source>
        <dbReference type="EMBL" id="KNC67799.1"/>
    </source>
</evidence>
<keyword evidence="4 5" id="KW-0472">Membrane</keyword>
<dbReference type="InterPro" id="IPR006694">
    <property type="entry name" value="Fatty_acid_hydroxylase"/>
</dbReference>
<keyword evidence="2 5" id="KW-0812">Transmembrane</keyword>
<organism evidence="7 8">
    <name type="scientific">Pseudoalteromonas rubra</name>
    <dbReference type="NCBI Taxonomy" id="43658"/>
    <lineage>
        <taxon>Bacteria</taxon>
        <taxon>Pseudomonadati</taxon>
        <taxon>Pseudomonadota</taxon>
        <taxon>Gammaproteobacteria</taxon>
        <taxon>Alteromonadales</taxon>
        <taxon>Pseudoalteromonadaceae</taxon>
        <taxon>Pseudoalteromonas</taxon>
    </lineage>
</organism>
<feature type="transmembrane region" description="Helical" evidence="5">
    <location>
        <begin position="35"/>
        <end position="61"/>
    </location>
</feature>
<feature type="domain" description="Fatty acid hydroxylase" evidence="6">
    <location>
        <begin position="78"/>
        <end position="208"/>
    </location>
</feature>
<dbReference type="Proteomes" id="UP000036850">
    <property type="component" value="Unassembled WGS sequence"/>
</dbReference>
<sequence length="241" mass="27822">MELLTLAIVITVFICVFTLEVIAPASKNSCDRRWMILASGISLFQSISTVGAGLIFVDVFSTVSLLSFSSENMFLQGLLGFLLTSFVAYWWHRAMHKFDLLWRVFHQLHHSPRRIEALTSFYMHPFDGVAATFLNALCCYFILGLNAYGTAVSLIIAALYNIYIHADLKTPYWLGFVLQRPEMHRVHHKYMHHKQNYGLAIWDLLFGTFSNPKAYVRQVGFDETRENRVYDMLKTKDVYKS</sequence>
<evidence type="ECO:0000256" key="1">
    <source>
        <dbReference type="ARBA" id="ARBA00004370"/>
    </source>
</evidence>
<dbReference type="InterPro" id="IPR050307">
    <property type="entry name" value="Sterol_Desaturase_Related"/>
</dbReference>
<feature type="transmembrane region" description="Helical" evidence="5">
    <location>
        <begin position="149"/>
        <end position="166"/>
    </location>
</feature>
<dbReference type="PANTHER" id="PTHR11863">
    <property type="entry name" value="STEROL DESATURASE"/>
    <property type="match status" value="1"/>
</dbReference>
<gene>
    <name evidence="7" type="ORF">AC626_08425</name>
</gene>
<dbReference type="PATRIC" id="fig|43658.6.peg.5988"/>
<dbReference type="Pfam" id="PF04116">
    <property type="entry name" value="FA_hydroxylase"/>
    <property type="match status" value="1"/>
</dbReference>
<proteinExistence type="predicted"/>
<protein>
    <submittedName>
        <fullName evidence="7">Fatty acid hydroxylase</fullName>
    </submittedName>
</protein>
<accession>A0A0L0ETQ8</accession>
<dbReference type="OrthoDB" id="9770329at2"/>